<dbReference type="InterPro" id="IPR006145">
    <property type="entry name" value="PsdUridine_synth_RsuA/RluA"/>
</dbReference>
<comment type="function">
    <text evidence="7">Dual specificity enzyme that catalyzes the synthesis of pseudouridine from uracil-746 in 23S ribosomal RNA and from uracil-32 in the anticodon stem and loop of transfer RNAs.</text>
</comment>
<evidence type="ECO:0000256" key="9">
    <source>
        <dbReference type="ARBA" id="ARBA00038945"/>
    </source>
</evidence>
<evidence type="ECO:0000256" key="6">
    <source>
        <dbReference type="ARBA" id="ARBA00036916"/>
    </source>
</evidence>
<proteinExistence type="inferred from homology"/>
<comment type="catalytic activity">
    <reaction evidence="6">
        <text>uridine(746) in 23S rRNA = pseudouridine(746) in 23S rRNA</text>
        <dbReference type="Rhea" id="RHEA:42548"/>
        <dbReference type="Rhea" id="RHEA-COMP:10109"/>
        <dbReference type="Rhea" id="RHEA-COMP:10110"/>
        <dbReference type="ChEBI" id="CHEBI:65314"/>
        <dbReference type="ChEBI" id="CHEBI:65315"/>
        <dbReference type="EC" id="5.4.99.29"/>
    </reaction>
</comment>
<dbReference type="Gene3D" id="3.30.2350.10">
    <property type="entry name" value="Pseudouridine synthase"/>
    <property type="match status" value="1"/>
</dbReference>
<dbReference type="GO" id="GO:0008033">
    <property type="term" value="P:tRNA processing"/>
    <property type="evidence" value="ECO:0007669"/>
    <property type="project" value="UniProtKB-KW"/>
</dbReference>
<dbReference type="SUPFAM" id="SSF55120">
    <property type="entry name" value="Pseudouridine synthase"/>
    <property type="match status" value="1"/>
</dbReference>
<feature type="domain" description="Pseudouridine synthase RsuA/RluA-like" evidence="16">
    <location>
        <begin position="20"/>
        <end position="168"/>
    </location>
</feature>
<evidence type="ECO:0000256" key="3">
    <source>
        <dbReference type="ARBA" id="ARBA00022694"/>
    </source>
</evidence>
<evidence type="ECO:0000256" key="1">
    <source>
        <dbReference type="ARBA" id="ARBA00010876"/>
    </source>
</evidence>
<evidence type="ECO:0000256" key="13">
    <source>
        <dbReference type="ARBA" id="ARBA00042844"/>
    </source>
</evidence>
<evidence type="ECO:0000256" key="10">
    <source>
        <dbReference type="ARBA" id="ARBA00039988"/>
    </source>
</evidence>
<evidence type="ECO:0000256" key="14">
    <source>
        <dbReference type="ARBA" id="ARBA00042883"/>
    </source>
</evidence>
<dbReference type="AlphaFoldDB" id="A0A1W1X581"/>
<dbReference type="EC" id="5.4.99.28" evidence="8"/>
<dbReference type="EC" id="5.4.99.29" evidence="9"/>
<evidence type="ECO:0000313" key="18">
    <source>
        <dbReference type="Proteomes" id="UP000192761"/>
    </source>
</evidence>
<dbReference type="InterPro" id="IPR020103">
    <property type="entry name" value="PsdUridine_synth_cat_dom_sf"/>
</dbReference>
<dbReference type="GO" id="GO:0160151">
    <property type="term" value="F:tRNA pseudouridine(32) synthase activity"/>
    <property type="evidence" value="ECO:0007669"/>
    <property type="project" value="UniProtKB-EC"/>
</dbReference>
<evidence type="ECO:0000256" key="11">
    <source>
        <dbReference type="ARBA" id="ARBA00041266"/>
    </source>
</evidence>
<dbReference type="PROSITE" id="PS01129">
    <property type="entry name" value="PSI_RLU"/>
    <property type="match status" value="1"/>
</dbReference>
<evidence type="ECO:0000256" key="8">
    <source>
        <dbReference type="ARBA" id="ARBA00038944"/>
    </source>
</evidence>
<evidence type="ECO:0000256" key="15">
    <source>
        <dbReference type="ARBA" id="ARBA00043143"/>
    </source>
</evidence>
<evidence type="ECO:0000256" key="2">
    <source>
        <dbReference type="ARBA" id="ARBA00022552"/>
    </source>
</evidence>
<reference evidence="17 18" key="1">
    <citation type="submission" date="2017-04" db="EMBL/GenBank/DDBJ databases">
        <authorList>
            <person name="Afonso C.L."/>
            <person name="Miller P.J."/>
            <person name="Scott M.A."/>
            <person name="Spackman E."/>
            <person name="Goraichik I."/>
            <person name="Dimitrov K.M."/>
            <person name="Suarez D.L."/>
            <person name="Swayne D.E."/>
        </authorList>
    </citation>
    <scope>NUCLEOTIDE SEQUENCE [LARGE SCALE GENOMIC DNA]</scope>
    <source>
        <strain evidence="17 18">DSM 23236</strain>
    </source>
</reference>
<dbReference type="InterPro" id="IPR006224">
    <property type="entry name" value="PsdUridine_synth_RluA-like_CS"/>
</dbReference>
<evidence type="ECO:0000256" key="12">
    <source>
        <dbReference type="ARBA" id="ARBA00042372"/>
    </source>
</evidence>
<dbReference type="STRING" id="1121001.SAMN02745857_00643"/>
<evidence type="ECO:0000256" key="4">
    <source>
        <dbReference type="ARBA" id="ARBA00023235"/>
    </source>
</evidence>
<accession>A0A1W1X581</accession>
<dbReference type="GO" id="GO:0160142">
    <property type="term" value="F:23S rRNA pseudouridine(746) synthase activity"/>
    <property type="evidence" value="ECO:0007669"/>
    <property type="project" value="UniProtKB-EC"/>
</dbReference>
<dbReference type="GO" id="GO:0000455">
    <property type="term" value="P:enzyme-directed rRNA pseudouridine synthesis"/>
    <property type="evidence" value="ECO:0007669"/>
    <property type="project" value="TreeGrafter"/>
</dbReference>
<evidence type="ECO:0000256" key="5">
    <source>
        <dbReference type="ARBA" id="ARBA00036184"/>
    </source>
</evidence>
<keyword evidence="18" id="KW-1185">Reference proteome</keyword>
<name>A0A1W1X581_9NEIS</name>
<sequence>MSIYSPPAHTGLDLIHADDHLIVVVKPAGLLAVPGRGDDKADCLLSRVQLEYPDAMTVHRLDMDTSGLVVFGRGPDMQRALSVAFMDRQVDKRYAAVVGGQIAEEGEVNLPLCVDWPNRPLHHVNHEIGKPSHTRYWRTGYDAAANTSRVDLEPVTGRTHQLRVHMQAIGHPMLGDTLYGGEWMGHAPRLLLHARLLALRHPVSGAAMQFEAAAPF</sequence>
<organism evidence="17 18">
    <name type="scientific">Andreprevotia lacus DSM 23236</name>
    <dbReference type="NCBI Taxonomy" id="1121001"/>
    <lineage>
        <taxon>Bacteria</taxon>
        <taxon>Pseudomonadati</taxon>
        <taxon>Pseudomonadota</taxon>
        <taxon>Betaproteobacteria</taxon>
        <taxon>Neisseriales</taxon>
        <taxon>Chitinibacteraceae</taxon>
        <taxon>Andreprevotia</taxon>
    </lineage>
</organism>
<dbReference type="CDD" id="cd02869">
    <property type="entry name" value="PseudoU_synth_RluA_like"/>
    <property type="match status" value="1"/>
</dbReference>
<evidence type="ECO:0000259" key="16">
    <source>
        <dbReference type="Pfam" id="PF00849"/>
    </source>
</evidence>
<keyword evidence="2" id="KW-0698">rRNA processing</keyword>
<evidence type="ECO:0000313" key="17">
    <source>
        <dbReference type="EMBL" id="SMC19114.1"/>
    </source>
</evidence>
<protein>
    <recommendedName>
        <fullName evidence="10">Dual-specificity RNA pseudouridine synthase RluA</fullName>
        <ecNumber evidence="8">5.4.99.28</ecNumber>
        <ecNumber evidence="9">5.4.99.29</ecNumber>
    </recommendedName>
    <alternativeName>
        <fullName evidence="11">23S rRNA pseudouridine(746) synthase</fullName>
    </alternativeName>
    <alternativeName>
        <fullName evidence="14">Ribosomal large subunit pseudouridine synthase A</fullName>
    </alternativeName>
    <alternativeName>
        <fullName evidence="13">rRNA pseudouridylate synthase A</fullName>
    </alternativeName>
    <alternativeName>
        <fullName evidence="15">rRNA-uridine isomerase A</fullName>
    </alternativeName>
    <alternativeName>
        <fullName evidence="12">tRNA pseudouridine(32) synthase</fullName>
    </alternativeName>
</protein>
<dbReference type="InterPro" id="IPR050188">
    <property type="entry name" value="RluA_PseudoU_synthase"/>
</dbReference>
<dbReference type="Proteomes" id="UP000192761">
    <property type="component" value="Unassembled WGS sequence"/>
</dbReference>
<gene>
    <name evidence="17" type="ORF">SAMN02745857_00643</name>
</gene>
<dbReference type="Pfam" id="PF00849">
    <property type="entry name" value="PseudoU_synth_2"/>
    <property type="match status" value="1"/>
</dbReference>
<keyword evidence="3" id="KW-0819">tRNA processing</keyword>
<dbReference type="OrthoDB" id="9785808at2"/>
<keyword evidence="4" id="KW-0413">Isomerase</keyword>
<dbReference type="RefSeq" id="WP_084089109.1">
    <property type="nucleotide sequence ID" value="NZ_FWXD01000003.1"/>
</dbReference>
<dbReference type="PANTHER" id="PTHR21600">
    <property type="entry name" value="MITOCHONDRIAL RNA PSEUDOURIDINE SYNTHASE"/>
    <property type="match status" value="1"/>
</dbReference>
<comment type="similarity">
    <text evidence="1">Belongs to the pseudouridine synthase RluA family.</text>
</comment>
<dbReference type="PANTHER" id="PTHR21600:SF91">
    <property type="entry name" value="DUAL-SPECIFICITY RNA PSEUDOURIDINE SYNTHASE RLUA"/>
    <property type="match status" value="1"/>
</dbReference>
<comment type="catalytic activity">
    <reaction evidence="5">
        <text>uridine(32) in tRNA = pseudouridine(32) in tRNA</text>
        <dbReference type="Rhea" id="RHEA:42544"/>
        <dbReference type="Rhea" id="RHEA-COMP:10107"/>
        <dbReference type="Rhea" id="RHEA-COMP:10108"/>
        <dbReference type="ChEBI" id="CHEBI:65314"/>
        <dbReference type="ChEBI" id="CHEBI:65315"/>
        <dbReference type="EC" id="5.4.99.28"/>
    </reaction>
</comment>
<dbReference type="GO" id="GO:0003723">
    <property type="term" value="F:RNA binding"/>
    <property type="evidence" value="ECO:0007669"/>
    <property type="project" value="InterPro"/>
</dbReference>
<dbReference type="EMBL" id="FWXD01000003">
    <property type="protein sequence ID" value="SMC19114.1"/>
    <property type="molecule type" value="Genomic_DNA"/>
</dbReference>
<evidence type="ECO:0000256" key="7">
    <source>
        <dbReference type="ARBA" id="ARBA00037305"/>
    </source>
</evidence>